<dbReference type="PANTHER" id="PTHR42788:SF19">
    <property type="entry name" value="ALIPHATIC SULFONATES IMPORT ATP-BINDING PROTEIN SSUB 2"/>
    <property type="match status" value="1"/>
</dbReference>
<feature type="compositionally biased region" description="Acidic residues" evidence="2">
    <location>
        <begin position="110"/>
        <end position="122"/>
    </location>
</feature>
<dbReference type="InterPro" id="IPR003439">
    <property type="entry name" value="ABC_transporter-like_ATP-bd"/>
</dbReference>
<keyword evidence="5" id="KW-1185">Reference proteome</keyword>
<reference evidence="4" key="1">
    <citation type="submission" date="2023-08" db="EMBL/GenBank/DDBJ databases">
        <authorList>
            <person name="Chen Y."/>
            <person name="Shah S."/>
            <person name="Dougan E. K."/>
            <person name="Thang M."/>
            <person name="Chan C."/>
        </authorList>
    </citation>
    <scope>NUCLEOTIDE SEQUENCE</scope>
</reference>
<dbReference type="GO" id="GO:0005524">
    <property type="term" value="F:ATP binding"/>
    <property type="evidence" value="ECO:0007669"/>
    <property type="project" value="InterPro"/>
</dbReference>
<feature type="region of interest" description="Disordered" evidence="2">
    <location>
        <begin position="110"/>
        <end position="131"/>
    </location>
</feature>
<dbReference type="SUPFAM" id="SSF52540">
    <property type="entry name" value="P-loop containing nucleoside triphosphate hydrolases"/>
    <property type="match status" value="1"/>
</dbReference>
<accession>A0AA36ND40</accession>
<gene>
    <name evidence="4" type="ORF">EVOR1521_LOCUS24800</name>
</gene>
<comment type="caution">
    <text evidence="4">The sequence shown here is derived from an EMBL/GenBank/DDBJ whole genome shotgun (WGS) entry which is preliminary data.</text>
</comment>
<keyword evidence="1" id="KW-0813">Transport</keyword>
<evidence type="ECO:0000259" key="3">
    <source>
        <dbReference type="PROSITE" id="PS50893"/>
    </source>
</evidence>
<evidence type="ECO:0000256" key="1">
    <source>
        <dbReference type="ARBA" id="ARBA00022448"/>
    </source>
</evidence>
<organism evidence="4 5">
    <name type="scientific">Effrenium voratum</name>
    <dbReference type="NCBI Taxonomy" id="2562239"/>
    <lineage>
        <taxon>Eukaryota</taxon>
        <taxon>Sar</taxon>
        <taxon>Alveolata</taxon>
        <taxon>Dinophyceae</taxon>
        <taxon>Suessiales</taxon>
        <taxon>Symbiodiniaceae</taxon>
        <taxon>Effrenium</taxon>
    </lineage>
</organism>
<dbReference type="PROSITE" id="PS50893">
    <property type="entry name" value="ABC_TRANSPORTER_2"/>
    <property type="match status" value="1"/>
</dbReference>
<evidence type="ECO:0000256" key="2">
    <source>
        <dbReference type="SAM" id="MobiDB-lite"/>
    </source>
</evidence>
<dbReference type="Proteomes" id="UP001178507">
    <property type="component" value="Unassembled WGS sequence"/>
</dbReference>
<name>A0AA36ND40_9DINO</name>
<dbReference type="Gene3D" id="3.40.50.300">
    <property type="entry name" value="P-loop containing nucleotide triphosphate hydrolases"/>
    <property type="match status" value="1"/>
</dbReference>
<proteinExistence type="predicted"/>
<evidence type="ECO:0000313" key="5">
    <source>
        <dbReference type="Proteomes" id="UP001178507"/>
    </source>
</evidence>
<dbReference type="GO" id="GO:0016887">
    <property type="term" value="F:ATP hydrolysis activity"/>
    <property type="evidence" value="ECO:0007669"/>
    <property type="project" value="InterPro"/>
</dbReference>
<dbReference type="PANTHER" id="PTHR42788">
    <property type="entry name" value="TAURINE IMPORT ATP-BINDING PROTEIN-RELATED"/>
    <property type="match status" value="1"/>
</dbReference>
<feature type="domain" description="ABC transporter" evidence="3">
    <location>
        <begin position="1"/>
        <end position="258"/>
    </location>
</feature>
<dbReference type="EMBL" id="CAUJNA010003427">
    <property type="protein sequence ID" value="CAJ1401704.1"/>
    <property type="molecule type" value="Genomic_DNA"/>
</dbReference>
<dbReference type="InterPro" id="IPR050166">
    <property type="entry name" value="ABC_transporter_ATP-bind"/>
</dbReference>
<dbReference type="InterPro" id="IPR027417">
    <property type="entry name" value="P-loop_NTPase"/>
</dbReference>
<protein>
    <recommendedName>
        <fullName evidence="3">ABC transporter domain-containing protein</fullName>
    </recommendedName>
</protein>
<evidence type="ECO:0000313" key="4">
    <source>
        <dbReference type="EMBL" id="CAJ1401704.1"/>
    </source>
</evidence>
<dbReference type="AlphaFoldDB" id="A0AA36ND40"/>
<dbReference type="Pfam" id="PF00005">
    <property type="entry name" value="ABC_tran"/>
    <property type="match status" value="1"/>
</dbReference>
<sequence length="258" mass="28943">MKSLVFVSGPSGSGKTTLLRMITSNRLPQQGTVLLPPHLRVVHVSSVPAFVKSMGLYANLVFGVVPSPDYPIYANQTRVLKILERLKLHQSWVWQSTLEDSADAVPQLSAEEELADGEEEPEGQLAIEDMPDTPIPSEEAWYNRMSRSEAKRLHLARAFIASPEVLVLHSPLSDLDKELAQDLAVLLREFVEERGIEMDPKTKHRRRRRTVFFSEKHSKELEEMADFTCALGDPLDIKLTARDKSREAGASWWGCSGP</sequence>